<gene>
    <name evidence="1" type="ORF">GCM10009105_31610</name>
</gene>
<accession>A0ABN1IUL6</accession>
<organism evidence="1 2">
    <name type="scientific">Dokdonella soli</name>
    <dbReference type="NCBI Taxonomy" id="529810"/>
    <lineage>
        <taxon>Bacteria</taxon>
        <taxon>Pseudomonadati</taxon>
        <taxon>Pseudomonadota</taxon>
        <taxon>Gammaproteobacteria</taxon>
        <taxon>Lysobacterales</taxon>
        <taxon>Rhodanobacteraceae</taxon>
        <taxon>Dokdonella</taxon>
    </lineage>
</organism>
<keyword evidence="2" id="KW-1185">Reference proteome</keyword>
<reference evidence="1 2" key="1">
    <citation type="journal article" date="2019" name="Int. J. Syst. Evol. Microbiol.">
        <title>The Global Catalogue of Microorganisms (GCM) 10K type strain sequencing project: providing services to taxonomists for standard genome sequencing and annotation.</title>
        <authorList>
            <consortium name="The Broad Institute Genomics Platform"/>
            <consortium name="The Broad Institute Genome Sequencing Center for Infectious Disease"/>
            <person name="Wu L."/>
            <person name="Ma J."/>
        </authorList>
    </citation>
    <scope>NUCLEOTIDE SEQUENCE [LARGE SCALE GENOMIC DNA]</scope>
    <source>
        <strain evidence="1 2">JCM 15421</strain>
    </source>
</reference>
<evidence type="ECO:0000313" key="2">
    <source>
        <dbReference type="Proteomes" id="UP001501523"/>
    </source>
</evidence>
<comment type="caution">
    <text evidence="1">The sequence shown here is derived from an EMBL/GenBank/DDBJ whole genome shotgun (WGS) entry which is preliminary data.</text>
</comment>
<dbReference type="EMBL" id="BAAAEU010000024">
    <property type="protein sequence ID" value="GAA0721368.1"/>
    <property type="molecule type" value="Genomic_DNA"/>
</dbReference>
<evidence type="ECO:0008006" key="3">
    <source>
        <dbReference type="Google" id="ProtNLM"/>
    </source>
</evidence>
<sequence length="185" mass="18806">MSATPEDVQVVVARSLAIVTVTNQRVDQVSTVQQALVVQQAPTANVTTDTPRQQVIAAGQVGPPGPPGPSGTETFVGTAGQNIAGYQVVKVQNTSVTLVDVTNPADAPLAVGFAVTGATTGNPVTVQTAGEVTDALWSWSPGPLFVGPSSLLTQAVPAAGSWLQVVGRAVSATAIVLNFQTPIQR</sequence>
<evidence type="ECO:0000313" key="1">
    <source>
        <dbReference type="EMBL" id="GAA0721368.1"/>
    </source>
</evidence>
<dbReference type="RefSeq" id="WP_343792865.1">
    <property type="nucleotide sequence ID" value="NZ_BAAAEU010000024.1"/>
</dbReference>
<protein>
    <recommendedName>
        <fullName evidence="3">Collagen-like protein</fullName>
    </recommendedName>
</protein>
<name>A0ABN1IUL6_9GAMM</name>
<proteinExistence type="predicted"/>
<dbReference type="Proteomes" id="UP001501523">
    <property type="component" value="Unassembled WGS sequence"/>
</dbReference>